<comment type="caution">
    <text evidence="1">The sequence shown here is derived from an EMBL/GenBank/DDBJ whole genome shotgun (WGS) entry which is preliminary data.</text>
</comment>
<evidence type="ECO:0000313" key="1">
    <source>
        <dbReference type="EMBL" id="KAI9918694.1"/>
    </source>
</evidence>
<organism evidence="1 2">
    <name type="scientific">Peronosclerospora sorghi</name>
    <dbReference type="NCBI Taxonomy" id="230839"/>
    <lineage>
        <taxon>Eukaryota</taxon>
        <taxon>Sar</taxon>
        <taxon>Stramenopiles</taxon>
        <taxon>Oomycota</taxon>
        <taxon>Peronosporomycetes</taxon>
        <taxon>Peronosporales</taxon>
        <taxon>Peronosporaceae</taxon>
        <taxon>Peronosclerospora</taxon>
    </lineage>
</organism>
<protein>
    <submittedName>
        <fullName evidence="1">Uncharacterized protein</fullName>
    </submittedName>
</protein>
<keyword evidence="2" id="KW-1185">Reference proteome</keyword>
<name>A0ACC0WKZ6_9STRA</name>
<dbReference type="EMBL" id="CM047591">
    <property type="protein sequence ID" value="KAI9918694.1"/>
    <property type="molecule type" value="Genomic_DNA"/>
</dbReference>
<sequence length="66" mass="7188">MIAPLQTDLPFDGWGGIDILRFQSQCSLVSSAQLSMKIDSTLYLLLSGLDTRAVANLPLLHAWMPG</sequence>
<gene>
    <name evidence="1" type="ORF">PsorP6_011563</name>
</gene>
<accession>A0ACC0WKZ6</accession>
<evidence type="ECO:0000313" key="2">
    <source>
        <dbReference type="Proteomes" id="UP001163321"/>
    </source>
</evidence>
<reference evidence="1 2" key="1">
    <citation type="journal article" date="2022" name="bioRxiv">
        <title>The genome of the oomycete Peronosclerospora sorghi, a cosmopolitan pathogen of maize and sorghum, is inflated with dispersed pseudogenes.</title>
        <authorList>
            <person name="Fletcher K."/>
            <person name="Martin F."/>
            <person name="Isakeit T."/>
            <person name="Cavanaugh K."/>
            <person name="Magill C."/>
            <person name="Michelmore R."/>
        </authorList>
    </citation>
    <scope>NUCLEOTIDE SEQUENCE [LARGE SCALE GENOMIC DNA]</scope>
    <source>
        <strain evidence="1">P6</strain>
    </source>
</reference>
<dbReference type="Proteomes" id="UP001163321">
    <property type="component" value="Chromosome 12"/>
</dbReference>
<proteinExistence type="predicted"/>